<reference evidence="1 2" key="1">
    <citation type="submission" date="2007-08" db="EMBL/GenBank/DDBJ databases">
        <title>Complete sequence of Roseiflexus castenholzii DSM 13941.</title>
        <authorList>
            <consortium name="US DOE Joint Genome Institute"/>
            <person name="Copeland A."/>
            <person name="Lucas S."/>
            <person name="Lapidus A."/>
            <person name="Barry K."/>
            <person name="Glavina del Rio T."/>
            <person name="Dalin E."/>
            <person name="Tice H."/>
            <person name="Pitluck S."/>
            <person name="Thompson L.S."/>
            <person name="Brettin T."/>
            <person name="Bruce D."/>
            <person name="Detter J.C."/>
            <person name="Han C."/>
            <person name="Tapia R."/>
            <person name="Schmutz J."/>
            <person name="Larimer F."/>
            <person name="Land M."/>
            <person name="Hauser L."/>
            <person name="Kyrpides N."/>
            <person name="Mikhailova N."/>
            <person name="Bryant D.A."/>
            <person name="Hanada S."/>
            <person name="Tsukatani Y."/>
            <person name="Richardson P."/>
        </authorList>
    </citation>
    <scope>NUCLEOTIDE SEQUENCE [LARGE SCALE GENOMIC DNA]</scope>
    <source>
        <strain evidence="2">DSM 13941 / HLO8</strain>
    </source>
</reference>
<evidence type="ECO:0000313" key="1">
    <source>
        <dbReference type="EMBL" id="ABU59143.1"/>
    </source>
</evidence>
<organism evidence="1 2">
    <name type="scientific">Roseiflexus castenholzii (strain DSM 13941 / HLO8)</name>
    <dbReference type="NCBI Taxonomy" id="383372"/>
    <lineage>
        <taxon>Bacteria</taxon>
        <taxon>Bacillati</taxon>
        <taxon>Chloroflexota</taxon>
        <taxon>Chloroflexia</taxon>
        <taxon>Chloroflexales</taxon>
        <taxon>Roseiflexineae</taxon>
        <taxon>Roseiflexaceae</taxon>
        <taxon>Roseiflexus</taxon>
    </lineage>
</organism>
<dbReference type="Pfam" id="PF13692">
    <property type="entry name" value="Glyco_trans_1_4"/>
    <property type="match status" value="1"/>
</dbReference>
<name>A7NNK2_ROSCS</name>
<protein>
    <submittedName>
        <fullName evidence="1">Glycosyl transferase group 1</fullName>
    </submittedName>
</protein>
<dbReference type="HOGENOM" id="CLU_787285_0_0_0"/>
<dbReference type="Proteomes" id="UP000000263">
    <property type="component" value="Chromosome"/>
</dbReference>
<gene>
    <name evidence="1" type="ordered locus">Rcas_3089</name>
</gene>
<sequence length="352" mass="39775">MDRTVRRAGCGTTLDYLMGVPVFAAMFEQVTMPPWTYATGYDLWGEFALLRGVVQAATKYEGLLLFTGRGRFKPEVLAVFLLSFLPRRWRPTIVFCGEAWEPNTGWRAVLDRILVRFADRAISRYVLLSNDECRLFPLVWGVDAAKVRFVPYMCSLTKEEMQGGVEAGTYVFAGGNSFRDYAPLVEAARMMPDYAFVFATRKLDTYPNLPPNVCARQVPHDAYVRLLRGAAVVVVPLRMRTSRASGQQTYLNAMALKKLVIVNDALGVRDYVRHGENGIVVRGTPESYVEALRWALDPDHKPDIERMIECAYRDVVERFNPVHHACALVSMMQEALADAMQHDDRRASCSVK</sequence>
<evidence type="ECO:0000313" key="2">
    <source>
        <dbReference type="Proteomes" id="UP000000263"/>
    </source>
</evidence>
<dbReference type="RefSeq" id="WP_012121567.1">
    <property type="nucleotide sequence ID" value="NC_009767.1"/>
</dbReference>
<dbReference type="SUPFAM" id="SSF53756">
    <property type="entry name" value="UDP-Glycosyltransferase/glycogen phosphorylase"/>
    <property type="match status" value="1"/>
</dbReference>
<keyword evidence="2" id="KW-1185">Reference proteome</keyword>
<dbReference type="GO" id="GO:0016740">
    <property type="term" value="F:transferase activity"/>
    <property type="evidence" value="ECO:0007669"/>
    <property type="project" value="UniProtKB-KW"/>
</dbReference>
<dbReference type="eggNOG" id="COG0438">
    <property type="taxonomic scope" value="Bacteria"/>
</dbReference>
<dbReference type="STRING" id="383372.Rcas_3089"/>
<accession>A7NNK2</accession>
<dbReference type="Gene3D" id="3.40.50.2000">
    <property type="entry name" value="Glycogen Phosphorylase B"/>
    <property type="match status" value="1"/>
</dbReference>
<dbReference type="KEGG" id="rca:Rcas_3089"/>
<dbReference type="EMBL" id="CP000804">
    <property type="protein sequence ID" value="ABU59143.1"/>
    <property type="molecule type" value="Genomic_DNA"/>
</dbReference>
<keyword evidence="1" id="KW-0808">Transferase</keyword>
<dbReference type="AlphaFoldDB" id="A7NNK2"/>
<proteinExistence type="predicted"/>